<dbReference type="STRING" id="104452.A0A0L7LRY0"/>
<gene>
    <name evidence="17" type="ORF">OBRU01_03226</name>
</gene>
<dbReference type="InterPro" id="IPR050476">
    <property type="entry name" value="Insect_CytP450_Detox"/>
</dbReference>
<accession>A0A0L7LRY0</accession>
<dbReference type="EMBL" id="JTDY01000272">
    <property type="protein sequence ID" value="KOB77971.1"/>
    <property type="molecule type" value="Genomic_DNA"/>
</dbReference>
<comment type="caution">
    <text evidence="17">The sequence shown here is derived from an EMBL/GenBank/DDBJ whole genome shotgun (WGS) entry which is preliminary data.</text>
</comment>
<dbReference type="PANTHER" id="PTHR24292:SF54">
    <property type="entry name" value="CYP9F3-RELATED"/>
    <property type="match status" value="1"/>
</dbReference>
<keyword evidence="9" id="KW-0492">Microsome</keyword>
<evidence type="ECO:0000256" key="6">
    <source>
        <dbReference type="ARBA" id="ARBA00022617"/>
    </source>
</evidence>
<dbReference type="FunFam" id="1.10.630.10:FF:000042">
    <property type="entry name" value="Cytochrome P450"/>
    <property type="match status" value="1"/>
</dbReference>
<comment type="cofactor">
    <cofactor evidence="1 15">
        <name>heme</name>
        <dbReference type="ChEBI" id="CHEBI:30413"/>
    </cofactor>
</comment>
<dbReference type="PRINTS" id="PR00463">
    <property type="entry name" value="EP450I"/>
</dbReference>
<dbReference type="InterPro" id="IPR036396">
    <property type="entry name" value="Cyt_P450_sf"/>
</dbReference>
<evidence type="ECO:0000256" key="7">
    <source>
        <dbReference type="ARBA" id="ARBA00022723"/>
    </source>
</evidence>
<keyword evidence="8" id="KW-0256">Endoplasmic reticulum</keyword>
<sequence length="527" mass="60986">MAVMLAIWFIIALVLTLYYLSTKTFNYWKKKKVPYHKPVPLFGNYAKHIQMRQHAGKICQKLCAEFRDEPYFGTFYGTDPALVILDPEVIKLVLIKDFYYFNSRGAMHYNDSEMLMQNLFFSHGDKWKIARQNLTPLFSSAKMKNMFYLIQRCAYIFEDMLEYETGISDVIEAKTLMIRYTMDCICSCAFGINANTQTRDAEKNIFTIMGHNIFGHSYKRAFTTIARSVWPEIFYMLGMKSFSISVNAFFYNLLTGVFESRQNKPSPRNDFVDLVLSWKTNKHLVGESISNMKTGGFTKIKQEVDNELLVSQCVIFFAAGFETSASVLSLTIYELAKNQEVQRRAQKEVDEYLLRHRNKLTYDCVKELPYINACVAETSRLYPALGILTRQAVEDYTFPCGLHLERGSRVHLPIYYLHHNADNFLEPEEYKPERFLPGAKHEIKQFTYFPFGEGPRTCIGTRFAKMQITPGLIAFLKKYSVELAEGTPSTLEFDPSFMQIIATTPLRLKVTLRSGWEDRVFVRESSG</sequence>
<comment type="similarity">
    <text evidence="4 16">Belongs to the cytochrome P450 family.</text>
</comment>
<evidence type="ECO:0000313" key="18">
    <source>
        <dbReference type="Proteomes" id="UP000037510"/>
    </source>
</evidence>
<dbReference type="GO" id="GO:0016712">
    <property type="term" value="F:oxidoreductase activity, acting on paired donors, with incorporation or reduction of molecular oxygen, reduced flavin or flavoprotein as one donor, and incorporation of one atom of oxygen"/>
    <property type="evidence" value="ECO:0007669"/>
    <property type="project" value="UniProtKB-EC"/>
</dbReference>
<evidence type="ECO:0000256" key="11">
    <source>
        <dbReference type="ARBA" id="ARBA00023004"/>
    </source>
</evidence>
<keyword evidence="11 15" id="KW-0408">Iron</keyword>
<evidence type="ECO:0000256" key="13">
    <source>
        <dbReference type="ARBA" id="ARBA00023136"/>
    </source>
</evidence>
<dbReference type="InterPro" id="IPR017972">
    <property type="entry name" value="Cyt_P450_CS"/>
</dbReference>
<dbReference type="EC" id="1.14.14.1" evidence="5"/>
<keyword evidence="6 15" id="KW-0349">Heme</keyword>
<evidence type="ECO:0000313" key="17">
    <source>
        <dbReference type="EMBL" id="KOB77971.1"/>
    </source>
</evidence>
<evidence type="ECO:0000256" key="8">
    <source>
        <dbReference type="ARBA" id="ARBA00022824"/>
    </source>
</evidence>
<comment type="catalytic activity">
    <reaction evidence="14">
        <text>an organic molecule + reduced [NADPH--hemoprotein reductase] + O2 = an alcohol + oxidized [NADPH--hemoprotein reductase] + H2O + H(+)</text>
        <dbReference type="Rhea" id="RHEA:17149"/>
        <dbReference type="Rhea" id="RHEA-COMP:11964"/>
        <dbReference type="Rhea" id="RHEA-COMP:11965"/>
        <dbReference type="ChEBI" id="CHEBI:15377"/>
        <dbReference type="ChEBI" id="CHEBI:15378"/>
        <dbReference type="ChEBI" id="CHEBI:15379"/>
        <dbReference type="ChEBI" id="CHEBI:30879"/>
        <dbReference type="ChEBI" id="CHEBI:57618"/>
        <dbReference type="ChEBI" id="CHEBI:58210"/>
        <dbReference type="ChEBI" id="CHEBI:142491"/>
        <dbReference type="EC" id="1.14.14.1"/>
    </reaction>
</comment>
<evidence type="ECO:0000256" key="15">
    <source>
        <dbReference type="PIRSR" id="PIRSR602401-1"/>
    </source>
</evidence>
<organism evidence="17 18">
    <name type="scientific">Operophtera brumata</name>
    <name type="common">Winter moth</name>
    <name type="synonym">Phalaena brumata</name>
    <dbReference type="NCBI Taxonomy" id="104452"/>
    <lineage>
        <taxon>Eukaryota</taxon>
        <taxon>Metazoa</taxon>
        <taxon>Ecdysozoa</taxon>
        <taxon>Arthropoda</taxon>
        <taxon>Hexapoda</taxon>
        <taxon>Insecta</taxon>
        <taxon>Pterygota</taxon>
        <taxon>Neoptera</taxon>
        <taxon>Endopterygota</taxon>
        <taxon>Lepidoptera</taxon>
        <taxon>Glossata</taxon>
        <taxon>Ditrysia</taxon>
        <taxon>Geometroidea</taxon>
        <taxon>Geometridae</taxon>
        <taxon>Larentiinae</taxon>
        <taxon>Operophtera</taxon>
    </lineage>
</organism>
<dbReference type="GO" id="GO:0005506">
    <property type="term" value="F:iron ion binding"/>
    <property type="evidence" value="ECO:0007669"/>
    <property type="project" value="InterPro"/>
</dbReference>
<name>A0A0L7LRY0_OPEBR</name>
<keyword evidence="18" id="KW-1185">Reference proteome</keyword>
<dbReference type="PANTHER" id="PTHR24292">
    <property type="entry name" value="CYTOCHROME P450"/>
    <property type="match status" value="1"/>
</dbReference>
<dbReference type="PROSITE" id="PS00086">
    <property type="entry name" value="CYTOCHROME_P450"/>
    <property type="match status" value="1"/>
</dbReference>
<evidence type="ECO:0000256" key="10">
    <source>
        <dbReference type="ARBA" id="ARBA00023002"/>
    </source>
</evidence>
<feature type="binding site" description="axial binding residue" evidence="15">
    <location>
        <position position="458"/>
    </location>
    <ligand>
        <name>heme</name>
        <dbReference type="ChEBI" id="CHEBI:30413"/>
    </ligand>
    <ligandPart>
        <name>Fe</name>
        <dbReference type="ChEBI" id="CHEBI:18248"/>
    </ligandPart>
</feature>
<dbReference type="AlphaFoldDB" id="A0A0L7LRY0"/>
<evidence type="ECO:0000256" key="2">
    <source>
        <dbReference type="ARBA" id="ARBA00004174"/>
    </source>
</evidence>
<protein>
    <recommendedName>
        <fullName evidence="5">unspecific monooxygenase</fullName>
        <ecNumber evidence="5">1.14.14.1</ecNumber>
    </recommendedName>
</protein>
<dbReference type="PRINTS" id="PR00385">
    <property type="entry name" value="P450"/>
</dbReference>
<dbReference type="CDD" id="cd11056">
    <property type="entry name" value="CYP6-like"/>
    <property type="match status" value="1"/>
</dbReference>
<keyword evidence="12 16" id="KW-0503">Monooxygenase</keyword>
<keyword evidence="10 16" id="KW-0560">Oxidoreductase</keyword>
<dbReference type="Gene3D" id="1.10.630.10">
    <property type="entry name" value="Cytochrome P450"/>
    <property type="match status" value="1"/>
</dbReference>
<evidence type="ECO:0000256" key="12">
    <source>
        <dbReference type="ARBA" id="ARBA00023033"/>
    </source>
</evidence>
<dbReference type="InterPro" id="IPR002401">
    <property type="entry name" value="Cyt_P450_E_grp-I"/>
</dbReference>
<evidence type="ECO:0000256" key="9">
    <source>
        <dbReference type="ARBA" id="ARBA00022848"/>
    </source>
</evidence>
<dbReference type="GO" id="GO:0005789">
    <property type="term" value="C:endoplasmic reticulum membrane"/>
    <property type="evidence" value="ECO:0007669"/>
    <property type="project" value="UniProtKB-SubCell"/>
</dbReference>
<dbReference type="InterPro" id="IPR001128">
    <property type="entry name" value="Cyt_P450"/>
</dbReference>
<comment type="subcellular location">
    <subcellularLocation>
        <location evidence="3">Endoplasmic reticulum membrane</location>
        <topology evidence="3">Peripheral membrane protein</topology>
    </subcellularLocation>
    <subcellularLocation>
        <location evidence="2">Microsome membrane</location>
        <topology evidence="2">Peripheral membrane protein</topology>
    </subcellularLocation>
</comment>
<evidence type="ECO:0000256" key="5">
    <source>
        <dbReference type="ARBA" id="ARBA00012109"/>
    </source>
</evidence>
<keyword evidence="7 15" id="KW-0479">Metal-binding</keyword>
<evidence type="ECO:0000256" key="4">
    <source>
        <dbReference type="ARBA" id="ARBA00010617"/>
    </source>
</evidence>
<evidence type="ECO:0000256" key="16">
    <source>
        <dbReference type="RuleBase" id="RU000461"/>
    </source>
</evidence>
<evidence type="ECO:0000256" key="3">
    <source>
        <dbReference type="ARBA" id="ARBA00004406"/>
    </source>
</evidence>
<evidence type="ECO:0000256" key="1">
    <source>
        <dbReference type="ARBA" id="ARBA00001971"/>
    </source>
</evidence>
<proteinExistence type="inferred from homology"/>
<dbReference type="SUPFAM" id="SSF48264">
    <property type="entry name" value="Cytochrome P450"/>
    <property type="match status" value="1"/>
</dbReference>
<reference evidence="17 18" key="1">
    <citation type="journal article" date="2015" name="Genome Biol. Evol.">
        <title>The genome of winter moth (Operophtera brumata) provides a genomic perspective on sexual dimorphism and phenology.</title>
        <authorList>
            <person name="Derks M.F."/>
            <person name="Smit S."/>
            <person name="Salis L."/>
            <person name="Schijlen E."/>
            <person name="Bossers A."/>
            <person name="Mateman C."/>
            <person name="Pijl A.S."/>
            <person name="de Ridder D."/>
            <person name="Groenen M.A."/>
            <person name="Visser M.E."/>
            <person name="Megens H.J."/>
        </authorList>
    </citation>
    <scope>NUCLEOTIDE SEQUENCE [LARGE SCALE GENOMIC DNA]</scope>
    <source>
        <strain evidence="17">WM2013NL</strain>
        <tissue evidence="17">Head and thorax</tissue>
    </source>
</reference>
<dbReference type="Pfam" id="PF00067">
    <property type="entry name" value="p450"/>
    <property type="match status" value="1"/>
</dbReference>
<dbReference type="GO" id="GO:0020037">
    <property type="term" value="F:heme binding"/>
    <property type="evidence" value="ECO:0007669"/>
    <property type="project" value="InterPro"/>
</dbReference>
<evidence type="ECO:0000256" key="14">
    <source>
        <dbReference type="ARBA" id="ARBA00047827"/>
    </source>
</evidence>
<dbReference type="Proteomes" id="UP000037510">
    <property type="component" value="Unassembled WGS sequence"/>
</dbReference>
<keyword evidence="13" id="KW-0472">Membrane</keyword>